<accession>A0A1J3E0N5</accession>
<sequence>MATIETATKVHFSGLYQTDGLDATRSQKMSEEEEHGQPFVIGVAGGAASGKTTVCDMIMQQLHDQRAVVVNQVNLVLLF</sequence>
<keyword evidence="1" id="KW-0808">Transferase</keyword>
<dbReference type="GO" id="GO:0016301">
    <property type="term" value="F:kinase activity"/>
    <property type="evidence" value="ECO:0007669"/>
    <property type="project" value="UniProtKB-KW"/>
</dbReference>
<name>A0A1J3E0N5_NOCCA</name>
<organism evidence="1">
    <name type="scientific">Noccaea caerulescens</name>
    <name type="common">Alpine penny-cress</name>
    <name type="synonym">Thlaspi caerulescens</name>
    <dbReference type="NCBI Taxonomy" id="107243"/>
    <lineage>
        <taxon>Eukaryota</taxon>
        <taxon>Viridiplantae</taxon>
        <taxon>Streptophyta</taxon>
        <taxon>Embryophyta</taxon>
        <taxon>Tracheophyta</taxon>
        <taxon>Spermatophyta</taxon>
        <taxon>Magnoliopsida</taxon>
        <taxon>eudicotyledons</taxon>
        <taxon>Gunneridae</taxon>
        <taxon>Pentapetalae</taxon>
        <taxon>rosids</taxon>
        <taxon>malvids</taxon>
        <taxon>Brassicales</taxon>
        <taxon>Brassicaceae</taxon>
        <taxon>Coluteocarpeae</taxon>
        <taxon>Noccaea</taxon>
    </lineage>
</organism>
<evidence type="ECO:0000313" key="1">
    <source>
        <dbReference type="EMBL" id="JAU22652.1"/>
    </source>
</evidence>
<keyword evidence="1" id="KW-0418">Kinase</keyword>
<dbReference type="EMBL" id="GEVI01009668">
    <property type="protein sequence ID" value="JAU22652.1"/>
    <property type="molecule type" value="Transcribed_RNA"/>
</dbReference>
<dbReference type="AlphaFoldDB" id="A0A1J3E0N5"/>
<gene>
    <name evidence="1" type="ORF">GA_TR5703_c1_g1_i1_g.18829</name>
</gene>
<dbReference type="InterPro" id="IPR027417">
    <property type="entry name" value="P-loop_NTPase"/>
</dbReference>
<reference evidence="1" key="1">
    <citation type="submission" date="2016-07" db="EMBL/GenBank/DDBJ databases">
        <title>De novo transcriptome assembly of four accessions of the metal hyperaccumulator plant Noccaea caerulescens.</title>
        <authorList>
            <person name="Blande D."/>
            <person name="Halimaa P."/>
            <person name="Tervahauta A.I."/>
            <person name="Aarts M.G."/>
            <person name="Karenlampi S.O."/>
        </authorList>
    </citation>
    <scope>NUCLEOTIDE SEQUENCE</scope>
</reference>
<proteinExistence type="predicted"/>
<dbReference type="SUPFAM" id="SSF52540">
    <property type="entry name" value="P-loop containing nucleoside triphosphate hydrolases"/>
    <property type="match status" value="1"/>
</dbReference>
<protein>
    <submittedName>
        <fullName evidence="1">Uridine kinase-like protein 3</fullName>
    </submittedName>
</protein>
<dbReference type="Gene3D" id="3.40.50.300">
    <property type="entry name" value="P-loop containing nucleotide triphosphate hydrolases"/>
    <property type="match status" value="1"/>
</dbReference>